<accession>A0A9D4ACP6</accession>
<evidence type="ECO:0000313" key="2">
    <source>
        <dbReference type="Proteomes" id="UP000828251"/>
    </source>
</evidence>
<organism evidence="1 2">
    <name type="scientific">Gossypium stocksii</name>
    <dbReference type="NCBI Taxonomy" id="47602"/>
    <lineage>
        <taxon>Eukaryota</taxon>
        <taxon>Viridiplantae</taxon>
        <taxon>Streptophyta</taxon>
        <taxon>Embryophyta</taxon>
        <taxon>Tracheophyta</taxon>
        <taxon>Spermatophyta</taxon>
        <taxon>Magnoliopsida</taxon>
        <taxon>eudicotyledons</taxon>
        <taxon>Gunneridae</taxon>
        <taxon>Pentapetalae</taxon>
        <taxon>rosids</taxon>
        <taxon>malvids</taxon>
        <taxon>Malvales</taxon>
        <taxon>Malvaceae</taxon>
        <taxon>Malvoideae</taxon>
        <taxon>Gossypium</taxon>
    </lineage>
</organism>
<proteinExistence type="predicted"/>
<protein>
    <submittedName>
        <fullName evidence="1">Uncharacterized protein</fullName>
    </submittedName>
</protein>
<dbReference type="AlphaFoldDB" id="A0A9D4ACP6"/>
<sequence length="134" mass="15453">MSLMIIKHSIPEDVRGTKPEEITQAKCFLDEIEKRFAKNDKVDMTSLLTSLMSMKCKGQENVREYIMEMFHVASRLKELMIYFSEELLGLMVLDVTFGGENKVRDIIFEEELDSNLVSAITFDDVQVLIPIIDQ</sequence>
<comment type="caution">
    <text evidence="1">The sequence shown here is derived from an EMBL/GenBank/DDBJ whole genome shotgun (WGS) entry which is preliminary data.</text>
</comment>
<name>A0A9D4ACP6_9ROSI</name>
<keyword evidence="2" id="KW-1185">Reference proteome</keyword>
<evidence type="ECO:0000313" key="1">
    <source>
        <dbReference type="EMBL" id="KAH1107038.1"/>
    </source>
</evidence>
<dbReference type="EMBL" id="JAIQCV010000004">
    <property type="protein sequence ID" value="KAH1107038.1"/>
    <property type="molecule type" value="Genomic_DNA"/>
</dbReference>
<gene>
    <name evidence="1" type="ORF">J1N35_010806</name>
</gene>
<dbReference type="OrthoDB" id="989164at2759"/>
<reference evidence="1 2" key="1">
    <citation type="journal article" date="2021" name="Plant Biotechnol. J.">
        <title>Multi-omics assisted identification of the key and species-specific regulatory components of drought-tolerant mechanisms in Gossypium stocksii.</title>
        <authorList>
            <person name="Yu D."/>
            <person name="Ke L."/>
            <person name="Zhang D."/>
            <person name="Wu Y."/>
            <person name="Sun Y."/>
            <person name="Mei J."/>
            <person name="Sun J."/>
            <person name="Sun Y."/>
        </authorList>
    </citation>
    <scope>NUCLEOTIDE SEQUENCE [LARGE SCALE GENOMIC DNA]</scope>
    <source>
        <strain evidence="2">cv. E1</strain>
        <tissue evidence="1">Leaf</tissue>
    </source>
</reference>
<dbReference type="Proteomes" id="UP000828251">
    <property type="component" value="Unassembled WGS sequence"/>
</dbReference>